<reference evidence="1 2" key="1">
    <citation type="submission" date="2021-03" db="EMBL/GenBank/DDBJ databases">
        <title>Complete genome of Streptomyces formicae strain 1H-GS9 (DSM 100524).</title>
        <authorList>
            <person name="Atanasov K.E."/>
            <person name="Altabella T."/>
            <person name="Ferrer A."/>
        </authorList>
    </citation>
    <scope>NUCLEOTIDE SEQUENCE [LARGE SCALE GENOMIC DNA]</scope>
    <source>
        <strain evidence="1 2">1H-GS9</strain>
    </source>
</reference>
<gene>
    <name evidence="1" type="ORF">J4032_21980</name>
</gene>
<dbReference type="Proteomes" id="UP000828924">
    <property type="component" value="Chromosome"/>
</dbReference>
<organism evidence="1 2">
    <name type="scientific">Streptomyces formicae</name>
    <dbReference type="NCBI Taxonomy" id="1616117"/>
    <lineage>
        <taxon>Bacteria</taxon>
        <taxon>Bacillati</taxon>
        <taxon>Actinomycetota</taxon>
        <taxon>Actinomycetes</taxon>
        <taxon>Kitasatosporales</taxon>
        <taxon>Streptomycetaceae</taxon>
        <taxon>Streptomyces</taxon>
    </lineage>
</organism>
<accession>A0ABY3WM98</accession>
<dbReference type="EMBL" id="CP071872">
    <property type="protein sequence ID" value="UNM13768.1"/>
    <property type="molecule type" value="Genomic_DNA"/>
</dbReference>
<evidence type="ECO:0000313" key="2">
    <source>
        <dbReference type="Proteomes" id="UP000828924"/>
    </source>
</evidence>
<name>A0ABY3WM98_9ACTN</name>
<evidence type="ECO:0000313" key="1">
    <source>
        <dbReference type="EMBL" id="UNM13768.1"/>
    </source>
</evidence>
<evidence type="ECO:0008006" key="3">
    <source>
        <dbReference type="Google" id="ProtNLM"/>
    </source>
</evidence>
<protein>
    <recommendedName>
        <fullName evidence="3">HK97 gp10 family phage protein</fullName>
    </recommendedName>
</protein>
<dbReference type="RefSeq" id="WP_242332690.1">
    <property type="nucleotide sequence ID" value="NZ_CP071872.1"/>
</dbReference>
<sequence length="130" mass="13475">MSINANTRQLDELANVFRVNAVRAQIQARAVVARGALNVKRGWQANATATAGRHAPLYPASISYDMLPHPTGAAAEIGPDKTRPQGALGNLLEFGSVKNPPHMDGARALAAEAAAFAAHVAAIGAQMGRG</sequence>
<proteinExistence type="predicted"/>
<keyword evidence="2" id="KW-1185">Reference proteome</keyword>